<dbReference type="EMBL" id="CP033898">
    <property type="protein sequence ID" value="AZA09841.1"/>
    <property type="molecule type" value="Genomic_DNA"/>
</dbReference>
<dbReference type="Proteomes" id="UP000271426">
    <property type="component" value="Chromosome"/>
</dbReference>
<feature type="transmembrane region" description="Helical" evidence="1">
    <location>
        <begin position="12"/>
        <end position="36"/>
    </location>
</feature>
<dbReference type="RefSeq" id="WP_123960719.1">
    <property type="nucleotide sequence ID" value="NZ_CP033898.1"/>
</dbReference>
<gene>
    <name evidence="2" type="ORF">CPPEL_08690</name>
</gene>
<dbReference type="KEGG" id="cpso:CPPEL_08690"/>
<sequence length="69" mass="7930">MSTPNSERKALVFDAIFGFVGFFAFLAFIQAVLNLFQPEPKVWPALLALVLVIATVTLWRIRRRWHDPS</sequence>
<name>A0A3G6IVN5_9CORY</name>
<feature type="transmembrane region" description="Helical" evidence="1">
    <location>
        <begin position="42"/>
        <end position="61"/>
    </location>
</feature>
<keyword evidence="1" id="KW-1133">Transmembrane helix</keyword>
<protein>
    <submittedName>
        <fullName evidence="2">Uncharacterized protein</fullName>
    </submittedName>
</protein>
<keyword evidence="3" id="KW-1185">Reference proteome</keyword>
<evidence type="ECO:0000313" key="3">
    <source>
        <dbReference type="Proteomes" id="UP000271426"/>
    </source>
</evidence>
<evidence type="ECO:0000313" key="2">
    <source>
        <dbReference type="EMBL" id="AZA09841.1"/>
    </source>
</evidence>
<accession>A0A3G6IVN5</accession>
<organism evidence="2 3">
    <name type="scientific">Corynebacterium pseudopelargi</name>
    <dbReference type="NCBI Taxonomy" id="2080757"/>
    <lineage>
        <taxon>Bacteria</taxon>
        <taxon>Bacillati</taxon>
        <taxon>Actinomycetota</taxon>
        <taxon>Actinomycetes</taxon>
        <taxon>Mycobacteriales</taxon>
        <taxon>Corynebacteriaceae</taxon>
        <taxon>Corynebacterium</taxon>
    </lineage>
</organism>
<evidence type="ECO:0000256" key="1">
    <source>
        <dbReference type="SAM" id="Phobius"/>
    </source>
</evidence>
<keyword evidence="1" id="KW-0472">Membrane</keyword>
<keyword evidence="1" id="KW-0812">Transmembrane</keyword>
<proteinExistence type="predicted"/>
<dbReference type="AlphaFoldDB" id="A0A3G6IVN5"/>
<reference evidence="2 3" key="1">
    <citation type="submission" date="2018-11" db="EMBL/GenBank/DDBJ databases">
        <authorList>
            <person name="Kleinhagauer T."/>
            <person name="Glaeser S.P."/>
            <person name="Spergser J."/>
            <person name="Ruckert C."/>
            <person name="Kaempfer P."/>
            <person name="Busse H.-J."/>
        </authorList>
    </citation>
    <scope>NUCLEOTIDE SEQUENCE [LARGE SCALE GENOMIC DNA]</scope>
    <source>
        <strain evidence="2 3">812CH</strain>
    </source>
</reference>